<dbReference type="GO" id="GO:0015562">
    <property type="term" value="F:efflux transmembrane transporter activity"/>
    <property type="evidence" value="ECO:0007669"/>
    <property type="project" value="InterPro"/>
</dbReference>
<dbReference type="Gene3D" id="1.20.1600.10">
    <property type="entry name" value="Outer membrane efflux proteins (OEP)"/>
    <property type="match status" value="1"/>
</dbReference>
<comment type="similarity">
    <text evidence="2">Belongs to the outer membrane factor (OMF) (TC 1.B.17) family.</text>
</comment>
<evidence type="ECO:0000256" key="4">
    <source>
        <dbReference type="ARBA" id="ARBA00022452"/>
    </source>
</evidence>
<proteinExistence type="inferred from homology"/>
<protein>
    <submittedName>
        <fullName evidence="10">Outer membrane protein TolC</fullName>
    </submittedName>
</protein>
<reference evidence="10 11" key="1">
    <citation type="submission" date="2019-03" db="EMBL/GenBank/DDBJ databases">
        <title>Genomic Encyclopedia of Archaeal and Bacterial Type Strains, Phase II (KMG-II): from individual species to whole genera.</title>
        <authorList>
            <person name="Goeker M."/>
        </authorList>
    </citation>
    <scope>NUCLEOTIDE SEQUENCE [LARGE SCALE GENOMIC DNA]</scope>
    <source>
        <strain evidence="10 11">RL-C</strain>
    </source>
</reference>
<comment type="caution">
    <text evidence="10">The sequence shown here is derived from an EMBL/GenBank/DDBJ whole genome shotgun (WGS) entry which is preliminary data.</text>
</comment>
<dbReference type="PANTHER" id="PTHR30026">
    <property type="entry name" value="OUTER MEMBRANE PROTEIN TOLC"/>
    <property type="match status" value="1"/>
</dbReference>
<keyword evidence="6" id="KW-0472">Membrane</keyword>
<dbReference type="GO" id="GO:1990281">
    <property type="term" value="C:efflux pump complex"/>
    <property type="evidence" value="ECO:0007669"/>
    <property type="project" value="TreeGrafter"/>
</dbReference>
<name>A0A4R2EL77_9BACT</name>
<evidence type="ECO:0000256" key="2">
    <source>
        <dbReference type="ARBA" id="ARBA00007613"/>
    </source>
</evidence>
<dbReference type="InterPro" id="IPR051906">
    <property type="entry name" value="TolC-like"/>
</dbReference>
<keyword evidence="8" id="KW-0175">Coiled coil</keyword>
<evidence type="ECO:0000256" key="1">
    <source>
        <dbReference type="ARBA" id="ARBA00004442"/>
    </source>
</evidence>
<dbReference type="GO" id="GO:0015288">
    <property type="term" value="F:porin activity"/>
    <property type="evidence" value="ECO:0007669"/>
    <property type="project" value="TreeGrafter"/>
</dbReference>
<keyword evidence="7" id="KW-0998">Cell outer membrane</keyword>
<dbReference type="GO" id="GO:0009279">
    <property type="term" value="C:cell outer membrane"/>
    <property type="evidence" value="ECO:0007669"/>
    <property type="project" value="UniProtKB-SubCell"/>
</dbReference>
<keyword evidence="11" id="KW-1185">Reference proteome</keyword>
<feature type="signal peptide" evidence="9">
    <location>
        <begin position="1"/>
        <end position="19"/>
    </location>
</feature>
<evidence type="ECO:0000256" key="6">
    <source>
        <dbReference type="ARBA" id="ARBA00023136"/>
    </source>
</evidence>
<feature type="coiled-coil region" evidence="8">
    <location>
        <begin position="432"/>
        <end position="459"/>
    </location>
</feature>
<keyword evidence="3" id="KW-0813">Transport</keyword>
<feature type="chain" id="PRO_5020694259" evidence="9">
    <location>
        <begin position="20"/>
        <end position="506"/>
    </location>
</feature>
<dbReference type="RefSeq" id="WP_165877024.1">
    <property type="nucleotide sequence ID" value="NZ_SLWB01000005.1"/>
</dbReference>
<organism evidence="10 11">
    <name type="scientific">Acetobacteroides hydrogenigenes</name>
    <dbReference type="NCBI Taxonomy" id="979970"/>
    <lineage>
        <taxon>Bacteria</taxon>
        <taxon>Pseudomonadati</taxon>
        <taxon>Bacteroidota</taxon>
        <taxon>Bacteroidia</taxon>
        <taxon>Bacteroidales</taxon>
        <taxon>Rikenellaceae</taxon>
        <taxon>Acetobacteroides</taxon>
    </lineage>
</organism>
<evidence type="ECO:0000256" key="7">
    <source>
        <dbReference type="ARBA" id="ARBA00023237"/>
    </source>
</evidence>
<dbReference type="EMBL" id="SLWB01000005">
    <property type="protein sequence ID" value="TCN68977.1"/>
    <property type="molecule type" value="Genomic_DNA"/>
</dbReference>
<keyword evidence="5" id="KW-0812">Transmembrane</keyword>
<evidence type="ECO:0000256" key="3">
    <source>
        <dbReference type="ARBA" id="ARBA00022448"/>
    </source>
</evidence>
<dbReference type="Pfam" id="PF02321">
    <property type="entry name" value="OEP"/>
    <property type="match status" value="1"/>
</dbReference>
<evidence type="ECO:0000313" key="11">
    <source>
        <dbReference type="Proteomes" id="UP000294830"/>
    </source>
</evidence>
<dbReference type="PANTHER" id="PTHR30026:SF20">
    <property type="entry name" value="OUTER MEMBRANE PROTEIN TOLC"/>
    <property type="match status" value="1"/>
</dbReference>
<gene>
    <name evidence="10" type="ORF">CLV25_105179</name>
</gene>
<evidence type="ECO:0000256" key="5">
    <source>
        <dbReference type="ARBA" id="ARBA00022692"/>
    </source>
</evidence>
<evidence type="ECO:0000313" key="10">
    <source>
        <dbReference type="EMBL" id="TCN68977.1"/>
    </source>
</evidence>
<keyword evidence="4" id="KW-1134">Transmembrane beta strand</keyword>
<accession>A0A4R2EL77</accession>
<dbReference type="Proteomes" id="UP000294830">
    <property type="component" value="Unassembled WGS sequence"/>
</dbReference>
<dbReference type="InterPro" id="IPR003423">
    <property type="entry name" value="OMP_efflux"/>
</dbReference>
<dbReference type="SUPFAM" id="SSF56954">
    <property type="entry name" value="Outer membrane efflux proteins (OEP)"/>
    <property type="match status" value="1"/>
</dbReference>
<dbReference type="AlphaFoldDB" id="A0A4R2EL77"/>
<evidence type="ECO:0000256" key="8">
    <source>
        <dbReference type="SAM" id="Coils"/>
    </source>
</evidence>
<comment type="subcellular location">
    <subcellularLocation>
        <location evidence="1">Cell outer membrane</location>
    </subcellularLocation>
</comment>
<keyword evidence="9" id="KW-0732">Signal</keyword>
<evidence type="ECO:0000256" key="9">
    <source>
        <dbReference type="SAM" id="SignalP"/>
    </source>
</evidence>
<sequence length="506" mass="56547">MRKTVVFLILTVSGWAAMAQTSATPLTLEQCRKMALEHNKNVQISEIKVESADALSKAAKAQYFPNISFTGTYLRTNNELQLLSENKLLPIGVKYADGSFGPATPTYNASTGKITSESLNNSWTKLPDGTIAPLDKNGTPFNPKTNPEKLEWKNYAYLPADQTRVEHKDFYLGAISLLQPVYLGGKVREVNRMAGYAKQISETKKKMEDSDVLYGVDEAYWRVVSLQEKVKLAQDYNNLVTRLNSDVEDMYKEGVITRNDLLKVKVKVNEVELNLTKAQNGLELAKMALCQEIGIPLESDITLADLPKPQLTTLKDTGYASYALNHRNEIAALDLASKLAQSNVNLMKSRFMPNVVLTASYMAANPNPYKGFTNDFGLDWNVGVVVNIPIFHWGERHQTLRSAKLEQKVATLKTEEAKEKITLQVKQAMFKVNETNRRVAMTQKNIERAEENLKVANDGFKEGVLSASDVLEAQALWQSSISENIEARNEAMLSETNLKKVLGELR</sequence>